<dbReference type="Proteomes" id="UP001597092">
    <property type="component" value="Unassembled WGS sequence"/>
</dbReference>
<dbReference type="AlphaFoldDB" id="A0ABD6E0R6"/>
<evidence type="ECO:0000313" key="2">
    <source>
        <dbReference type="Proteomes" id="UP001597092"/>
    </source>
</evidence>
<comment type="caution">
    <text evidence="1">The sequence shown here is derived from an EMBL/GenBank/DDBJ whole genome shotgun (WGS) entry which is preliminary data.</text>
</comment>
<reference evidence="1 2" key="1">
    <citation type="journal article" date="2019" name="Int. J. Syst. Evol. Microbiol.">
        <title>The Global Catalogue of Microorganisms (GCM) 10K type strain sequencing project: providing services to taxonomists for standard genome sequencing and annotation.</title>
        <authorList>
            <consortium name="The Broad Institute Genomics Platform"/>
            <consortium name="The Broad Institute Genome Sequencing Center for Infectious Disease"/>
            <person name="Wu L."/>
            <person name="Ma J."/>
        </authorList>
    </citation>
    <scope>NUCLEOTIDE SEQUENCE [LARGE SCALE GENOMIC DNA]</scope>
    <source>
        <strain evidence="1 2">CGMCC 1.10387</strain>
    </source>
</reference>
<keyword evidence="2" id="KW-1185">Reference proteome</keyword>
<sequence length="243" mass="26567">MYSGESVTERQETTGEFESGIAAKVQQIRPSVQPSPIHGYEHVRGFGIYALPFDSGHVLALRVFPENDFAPYMTVWHRTPDGRWSIYVDGPRHDTACPRYFGDATVHVQSADITLTWLDPIELQVRMDDPELLLTVRMDAPLTATILNAIGARFPSSLWRVPGVASLFARVADTVFGIGDVTLIGTAPNGQRAILMPRQMYPIESAVATLDGDDLGKPTTSKTNPTMGNVAFPARPMLAIGEA</sequence>
<protein>
    <submittedName>
        <fullName evidence="1">Uncharacterized protein</fullName>
    </submittedName>
</protein>
<evidence type="ECO:0000313" key="1">
    <source>
        <dbReference type="EMBL" id="MFD1687580.1"/>
    </source>
</evidence>
<accession>A0ABD6E0R6</accession>
<organism evidence="1 2">
    <name type="scientific">Halobellus litoreus</name>
    <dbReference type="NCBI Taxonomy" id="755310"/>
    <lineage>
        <taxon>Archaea</taxon>
        <taxon>Methanobacteriati</taxon>
        <taxon>Methanobacteriota</taxon>
        <taxon>Stenosarchaea group</taxon>
        <taxon>Halobacteria</taxon>
        <taxon>Halobacteriales</taxon>
        <taxon>Haloferacaceae</taxon>
        <taxon>Halobellus</taxon>
    </lineage>
</organism>
<dbReference type="EMBL" id="JBHUDP010000016">
    <property type="protein sequence ID" value="MFD1687580.1"/>
    <property type="molecule type" value="Genomic_DNA"/>
</dbReference>
<proteinExistence type="predicted"/>
<dbReference type="RefSeq" id="WP_256309341.1">
    <property type="nucleotide sequence ID" value="NZ_JANHAW010000007.1"/>
</dbReference>
<gene>
    <name evidence="1" type="ORF">ACFSAS_18515</name>
</gene>
<name>A0ABD6E0R6_9EURY</name>